<reference evidence="2 3" key="1">
    <citation type="submission" date="2022-06" db="EMBL/GenBank/DDBJ databases">
        <title>Endosaccharibacter gen. nov., sp. nov., endophytic bacteria isolated from sugarcane.</title>
        <authorList>
            <person name="Pitiwittayakul N."/>
            <person name="Yukphan P."/>
            <person name="Charoenyingcharoen P."/>
            <person name="Tanasupawat S."/>
        </authorList>
    </citation>
    <scope>NUCLEOTIDE SEQUENCE [LARGE SCALE GENOMIC DNA]</scope>
    <source>
        <strain evidence="2 3">KSS8</strain>
    </source>
</reference>
<name>A0ABT1W9B4_9PROT</name>
<feature type="transmembrane region" description="Helical" evidence="1">
    <location>
        <begin position="71"/>
        <end position="90"/>
    </location>
</feature>
<dbReference type="Proteomes" id="UP001524587">
    <property type="component" value="Unassembled WGS sequence"/>
</dbReference>
<protein>
    <recommendedName>
        <fullName evidence="4">Yip1 domain-containing protein</fullName>
    </recommendedName>
</protein>
<proteinExistence type="predicted"/>
<dbReference type="RefSeq" id="WP_422864954.1">
    <property type="nucleotide sequence ID" value="NZ_JAMSKV010000012.1"/>
</dbReference>
<keyword evidence="1" id="KW-0812">Transmembrane</keyword>
<evidence type="ECO:0000313" key="2">
    <source>
        <dbReference type="EMBL" id="MCQ8279472.1"/>
    </source>
</evidence>
<feature type="transmembrane region" description="Helical" evidence="1">
    <location>
        <begin position="45"/>
        <end position="66"/>
    </location>
</feature>
<evidence type="ECO:0000313" key="3">
    <source>
        <dbReference type="Proteomes" id="UP001524587"/>
    </source>
</evidence>
<accession>A0ABT1W9B4</accession>
<feature type="transmembrane region" description="Helical" evidence="1">
    <location>
        <begin position="110"/>
        <end position="129"/>
    </location>
</feature>
<evidence type="ECO:0008006" key="4">
    <source>
        <dbReference type="Google" id="ProtNLM"/>
    </source>
</evidence>
<keyword evidence="1" id="KW-1133">Transmembrane helix</keyword>
<gene>
    <name evidence="2" type="ORF">NFI95_13585</name>
</gene>
<keyword evidence="1" id="KW-0472">Membrane</keyword>
<organism evidence="2 3">
    <name type="scientific">Endosaccharibacter trunci</name>
    <dbReference type="NCBI Taxonomy" id="2812733"/>
    <lineage>
        <taxon>Bacteria</taxon>
        <taxon>Pseudomonadati</taxon>
        <taxon>Pseudomonadota</taxon>
        <taxon>Alphaproteobacteria</taxon>
        <taxon>Acetobacterales</taxon>
        <taxon>Acetobacteraceae</taxon>
        <taxon>Endosaccharibacter</taxon>
    </lineage>
</organism>
<evidence type="ECO:0000256" key="1">
    <source>
        <dbReference type="SAM" id="Phobius"/>
    </source>
</evidence>
<feature type="transmembrane region" description="Helical" evidence="1">
    <location>
        <begin position="173"/>
        <end position="200"/>
    </location>
</feature>
<sequence length="206" mass="21807">MISPPSRPSGSPGRRSRAGQIVRGLMLLGTGRAEGLAYFGNGRDAFLGALAPPVAFLIVYGAAILLAQPSLAGLCVVLLFLCGILLPPVLSHLMATLWKRAELWPRYATASIWSNLLLPVAYLPALLLASAVMAFGLDQRVATAVASLAFLAYALWLQWFVAWRGLNLSPLRAVVTVLVVTGVSSVVFAVGMQPFLGLLARIQPGS</sequence>
<comment type="caution">
    <text evidence="2">The sequence shown here is derived from an EMBL/GenBank/DDBJ whole genome shotgun (WGS) entry which is preliminary data.</text>
</comment>
<dbReference type="EMBL" id="JAMSKV010000012">
    <property type="protein sequence ID" value="MCQ8279472.1"/>
    <property type="molecule type" value="Genomic_DNA"/>
</dbReference>
<keyword evidence="3" id="KW-1185">Reference proteome</keyword>
<feature type="transmembrane region" description="Helical" evidence="1">
    <location>
        <begin position="141"/>
        <end position="161"/>
    </location>
</feature>